<keyword evidence="2" id="KW-0732">Signal</keyword>
<accession>A0A1Z1F9G4</accession>
<evidence type="ECO:0000256" key="2">
    <source>
        <dbReference type="SAM" id="SignalP"/>
    </source>
</evidence>
<evidence type="ECO:0000313" key="3">
    <source>
        <dbReference type="EMBL" id="ARU15366.1"/>
    </source>
</evidence>
<dbReference type="KEGG" id="cman:A9D14_03195"/>
<feature type="signal peptide" evidence="2">
    <location>
        <begin position="1"/>
        <end position="30"/>
    </location>
</feature>
<dbReference type="EMBL" id="CP019602">
    <property type="protein sequence ID" value="ARU15366.1"/>
    <property type="molecule type" value="Genomic_DNA"/>
</dbReference>
<protein>
    <submittedName>
        <fullName evidence="3">Uncharacterized protein</fullName>
    </submittedName>
</protein>
<sequence>MSKRAKVVWKTIFSAALMAGSALVPAAVHAQDGATVEERLDRLEAMIGRLEARMDAADASGTAAASAENVAIAQEMRAAVAETRAAAQQQDRIETRLAAVEEKDAQGFRVGQTQFTLGGYVKLDAISQRTSGGQVPGDSINRDFLIPSLIPVGGDPSGWDTHFHARQSRVILKGETPVGDKTLGGLLELDFLVTDGGDQRVSNSYLPRMRQAYITYGGWTFGQAWSTFQNVAALPDSVDFVGTMPGTVFNRQAMIRYRTNSGISIAVEQPETTITNETGGRILPSDDQMPDLVLRYDRGGFAVAGILRQLHASGRILPQGGDSAFGYGVSVSGRIALGERDDLRVMATAGEGLGRYIGANIVNDAAIDANGNLDPIPTYAGFAAFRHVWSERLHSTIAGSYFKADNPVDLTGTSPTDNVWNALANIIYSPVPKLDLGLEYMYAERENEGGASGNLQKIQASAKYSF</sequence>
<reference evidence="3 4" key="1">
    <citation type="submission" date="2017-01" db="EMBL/GenBank/DDBJ databases">
        <title>Complete genome sequence of esterase-producing bacterium Croceicoccus marinus E4A9.</title>
        <authorList>
            <person name="Wu Y.-H."/>
            <person name="Cheng H."/>
            <person name="Xu L."/>
            <person name="Huo Y.-Y."/>
            <person name="Wang C.-S."/>
            <person name="Xu X.-W."/>
        </authorList>
    </citation>
    <scope>NUCLEOTIDE SEQUENCE [LARGE SCALE GENOMIC DNA]</scope>
    <source>
        <strain evidence="3 4">E4A9</strain>
    </source>
</reference>
<dbReference type="STRING" id="450378.GCA_001661675_00638"/>
<evidence type="ECO:0000313" key="4">
    <source>
        <dbReference type="Proteomes" id="UP000195807"/>
    </source>
</evidence>
<dbReference type="Pfam" id="PF19577">
    <property type="entry name" value="DcaP"/>
    <property type="match status" value="1"/>
</dbReference>
<evidence type="ECO:0000256" key="1">
    <source>
        <dbReference type="SAM" id="Coils"/>
    </source>
</evidence>
<keyword evidence="1" id="KW-0175">Coiled coil</keyword>
<dbReference type="SUPFAM" id="SSF56935">
    <property type="entry name" value="Porins"/>
    <property type="match status" value="1"/>
</dbReference>
<organism evidence="3 4">
    <name type="scientific">Croceicoccus marinus</name>
    <dbReference type="NCBI Taxonomy" id="450378"/>
    <lineage>
        <taxon>Bacteria</taxon>
        <taxon>Pseudomonadati</taxon>
        <taxon>Pseudomonadota</taxon>
        <taxon>Alphaproteobacteria</taxon>
        <taxon>Sphingomonadales</taxon>
        <taxon>Erythrobacteraceae</taxon>
        <taxon>Croceicoccus</taxon>
    </lineage>
</organism>
<keyword evidence="4" id="KW-1185">Reference proteome</keyword>
<feature type="chain" id="PRO_5032342309" evidence="2">
    <location>
        <begin position="31"/>
        <end position="466"/>
    </location>
</feature>
<gene>
    <name evidence="3" type="ORF">A9D14_03195</name>
</gene>
<proteinExistence type="predicted"/>
<dbReference type="Proteomes" id="UP000195807">
    <property type="component" value="Chromosome"/>
</dbReference>
<dbReference type="InterPro" id="IPR045748">
    <property type="entry name" value="DcaP"/>
</dbReference>
<feature type="coiled-coil region" evidence="1">
    <location>
        <begin position="33"/>
        <end position="60"/>
    </location>
</feature>
<name>A0A1Z1F9G4_9SPHN</name>
<dbReference type="AlphaFoldDB" id="A0A1Z1F9G4"/>
<dbReference type="RefSeq" id="WP_066842892.1">
    <property type="nucleotide sequence ID" value="NZ_CP019602.1"/>
</dbReference>